<proteinExistence type="predicted"/>
<name>A0A914VZ78_9BILA</name>
<protein>
    <submittedName>
        <fullName evidence="2">Uncharacterized protein</fullName>
    </submittedName>
</protein>
<keyword evidence="1" id="KW-1185">Reference proteome</keyword>
<dbReference type="AlphaFoldDB" id="A0A914VZ78"/>
<dbReference type="WBParaSite" id="PSAMB.scaffold2786size21304.g19074.t1">
    <property type="protein sequence ID" value="PSAMB.scaffold2786size21304.g19074.t1"/>
    <property type="gene ID" value="PSAMB.scaffold2786size21304.g19074"/>
</dbReference>
<evidence type="ECO:0000313" key="1">
    <source>
        <dbReference type="Proteomes" id="UP000887566"/>
    </source>
</evidence>
<accession>A0A914VZ78</accession>
<reference evidence="2" key="1">
    <citation type="submission" date="2022-11" db="UniProtKB">
        <authorList>
            <consortium name="WormBaseParasite"/>
        </authorList>
    </citation>
    <scope>IDENTIFICATION</scope>
</reference>
<organism evidence="1 2">
    <name type="scientific">Plectus sambesii</name>
    <dbReference type="NCBI Taxonomy" id="2011161"/>
    <lineage>
        <taxon>Eukaryota</taxon>
        <taxon>Metazoa</taxon>
        <taxon>Ecdysozoa</taxon>
        <taxon>Nematoda</taxon>
        <taxon>Chromadorea</taxon>
        <taxon>Plectida</taxon>
        <taxon>Plectina</taxon>
        <taxon>Plectoidea</taxon>
        <taxon>Plectidae</taxon>
        <taxon>Plectus</taxon>
    </lineage>
</organism>
<sequence length="120" mass="13304">MDRPRHAQIKHTRHLVVWLTTSARAKRTGCGRRFLYFASPCAHLNERAITKCECSIAAPLNDCSDHALCVTTISFSQPAAVASVSRRPFVASPSTAPSASIPKQHWLLVFFYCRSKCLSS</sequence>
<dbReference type="Proteomes" id="UP000887566">
    <property type="component" value="Unplaced"/>
</dbReference>
<evidence type="ECO:0000313" key="2">
    <source>
        <dbReference type="WBParaSite" id="PSAMB.scaffold2786size21304.g19074.t1"/>
    </source>
</evidence>